<dbReference type="InterPro" id="IPR038081">
    <property type="entry name" value="CalX-like_sf"/>
</dbReference>
<evidence type="ECO:0000256" key="6">
    <source>
        <dbReference type="ARBA" id="ARBA00022729"/>
    </source>
</evidence>
<accession>A0A914XPX3</accession>
<protein>
    <submittedName>
        <fullName evidence="16">Calx-beta domain-containing protein</fullName>
    </submittedName>
</protein>
<dbReference type="Pfam" id="PF01699">
    <property type="entry name" value="Na_Ca_ex"/>
    <property type="match status" value="1"/>
</dbReference>
<proteinExistence type="predicted"/>
<keyword evidence="7" id="KW-0677">Repeat</keyword>
<dbReference type="Gene3D" id="2.60.40.2030">
    <property type="match status" value="2"/>
</dbReference>
<keyword evidence="8" id="KW-0106">Calcium</keyword>
<feature type="transmembrane region" description="Helical" evidence="13">
    <location>
        <begin position="138"/>
        <end position="162"/>
    </location>
</feature>
<feature type="region of interest" description="Disordered" evidence="12">
    <location>
        <begin position="273"/>
        <end position="302"/>
    </location>
</feature>
<organism evidence="15 16">
    <name type="scientific">Plectus sambesii</name>
    <dbReference type="NCBI Taxonomy" id="2011161"/>
    <lineage>
        <taxon>Eukaryota</taxon>
        <taxon>Metazoa</taxon>
        <taxon>Ecdysozoa</taxon>
        <taxon>Nematoda</taxon>
        <taxon>Chromadorea</taxon>
        <taxon>Plectida</taxon>
        <taxon>Plectina</taxon>
        <taxon>Plectoidea</taxon>
        <taxon>Plectidae</taxon>
        <taxon>Plectus</taxon>
    </lineage>
</organism>
<name>A0A914XPX3_9BILA</name>
<comment type="subcellular location">
    <subcellularLocation>
        <location evidence="1">Endomembrane system</location>
        <topology evidence="1">Multi-pass membrane protein</topology>
    </subcellularLocation>
</comment>
<evidence type="ECO:0000256" key="10">
    <source>
        <dbReference type="ARBA" id="ARBA00023065"/>
    </source>
</evidence>
<evidence type="ECO:0000256" key="12">
    <source>
        <dbReference type="SAM" id="MobiDB-lite"/>
    </source>
</evidence>
<dbReference type="WBParaSite" id="PSAMB.scaffold9440size4975.g32461.t1">
    <property type="protein sequence ID" value="PSAMB.scaffold9440size4975.g32461.t1"/>
    <property type="gene ID" value="PSAMB.scaffold9440size4975.g32461"/>
</dbReference>
<feature type="transmembrane region" description="Helical" evidence="13">
    <location>
        <begin position="174"/>
        <end position="198"/>
    </location>
</feature>
<dbReference type="GO" id="GO:0098703">
    <property type="term" value="P:calcium ion import across plasma membrane"/>
    <property type="evidence" value="ECO:0007669"/>
    <property type="project" value="TreeGrafter"/>
</dbReference>
<dbReference type="GO" id="GO:0098794">
    <property type="term" value="C:postsynapse"/>
    <property type="evidence" value="ECO:0007669"/>
    <property type="project" value="TreeGrafter"/>
</dbReference>
<feature type="domain" description="Calx-beta" evidence="14">
    <location>
        <begin position="384"/>
        <end position="481"/>
    </location>
</feature>
<evidence type="ECO:0000313" key="15">
    <source>
        <dbReference type="Proteomes" id="UP000887566"/>
    </source>
</evidence>
<dbReference type="InterPro" id="IPR003644">
    <property type="entry name" value="Calx_beta"/>
</dbReference>
<feature type="compositionally biased region" description="Polar residues" evidence="12">
    <location>
        <begin position="274"/>
        <end position="283"/>
    </location>
</feature>
<keyword evidence="2" id="KW-0813">Transport</keyword>
<dbReference type="PANTHER" id="PTHR11878:SF76">
    <property type="entry name" value="CALX-BETA DOMAIN-CONTAINING PROTEIN"/>
    <property type="match status" value="1"/>
</dbReference>
<evidence type="ECO:0000313" key="16">
    <source>
        <dbReference type="WBParaSite" id="PSAMB.scaffold9440size4975.g32461.t1"/>
    </source>
</evidence>
<sequence>MIVNDMSLSNNSFYYRCSNVGLFLPLINESSWQDGWRAVLYFIGLLYCFFGLAVASDALMSAIERITSQTVSAKVNNKPRGSAESIDEDVERTTGSLESRLWNPTVARLTLIALASSTPEIFLTFIESAEQEFRAGSLGPSTIVGSAAFNAFLVTAVCLLAVPSAQTRRISQGSVLVTTTVVNVFAFGWLLVILKLITPDAIEIWEALLTMLFMIVFVPLAYAADKHFCMGKVSVPIIVGKWKRKGVETLAQNKEGHPMDAAVEDQLKDDHLAQDSQTKQTIVSPDENRVERRASSSRLPTAADRMNGLRWQAMNRECAKRFPNADAATLSHATAQKLDASRPHTTTHYRILATRALAAGKRHLTTMSQDSKVEPVRLVKEAGNTATEAVKLSVIEFAANKYAVVEKDTNIRLKVVRSGRLNKRVLFKYETFDGSAKRGKDYVSRTETLVFNPGENEKFISVEVLPDHEKEADEMFFVKLGLEDFADGRTAIGPNNIAQIVIMDTERDTKLQFGQASFVVKESVGIIRVPVVRRGNTKMKASVSWTTVADTAKDGRDY</sequence>
<dbReference type="InterPro" id="IPR051171">
    <property type="entry name" value="CaCA"/>
</dbReference>
<dbReference type="GO" id="GO:0005432">
    <property type="term" value="F:calcium:sodium antiporter activity"/>
    <property type="evidence" value="ECO:0007669"/>
    <property type="project" value="TreeGrafter"/>
</dbReference>
<evidence type="ECO:0000256" key="1">
    <source>
        <dbReference type="ARBA" id="ARBA00004127"/>
    </source>
</evidence>
<dbReference type="SMART" id="SM00237">
    <property type="entry name" value="Calx_beta"/>
    <property type="match status" value="1"/>
</dbReference>
<dbReference type="Pfam" id="PF03160">
    <property type="entry name" value="Calx-beta"/>
    <property type="match status" value="2"/>
</dbReference>
<evidence type="ECO:0000256" key="9">
    <source>
        <dbReference type="ARBA" id="ARBA00022989"/>
    </source>
</evidence>
<dbReference type="PANTHER" id="PTHR11878">
    <property type="entry name" value="SODIUM/CALCIUM EXCHANGER"/>
    <property type="match status" value="1"/>
</dbReference>
<evidence type="ECO:0000256" key="13">
    <source>
        <dbReference type="SAM" id="Phobius"/>
    </source>
</evidence>
<evidence type="ECO:0000259" key="14">
    <source>
        <dbReference type="SMART" id="SM00237"/>
    </source>
</evidence>
<keyword evidence="6" id="KW-0732">Signal</keyword>
<evidence type="ECO:0000256" key="4">
    <source>
        <dbReference type="ARBA" id="ARBA00022568"/>
    </source>
</evidence>
<dbReference type="InterPro" id="IPR044880">
    <property type="entry name" value="NCX_ion-bd_dom_sf"/>
</dbReference>
<dbReference type="GO" id="GO:0030424">
    <property type="term" value="C:axon"/>
    <property type="evidence" value="ECO:0007669"/>
    <property type="project" value="TreeGrafter"/>
</dbReference>
<evidence type="ECO:0000256" key="11">
    <source>
        <dbReference type="ARBA" id="ARBA00023136"/>
    </source>
</evidence>
<evidence type="ECO:0000256" key="7">
    <source>
        <dbReference type="ARBA" id="ARBA00022737"/>
    </source>
</evidence>
<dbReference type="SUPFAM" id="SSF141072">
    <property type="entry name" value="CalX-like"/>
    <property type="match status" value="2"/>
</dbReference>
<dbReference type="AlphaFoldDB" id="A0A914XPX3"/>
<keyword evidence="3" id="KW-0050">Antiport</keyword>
<feature type="transmembrane region" description="Helical" evidence="13">
    <location>
        <begin position="38"/>
        <end position="59"/>
    </location>
</feature>
<evidence type="ECO:0000256" key="5">
    <source>
        <dbReference type="ARBA" id="ARBA00022692"/>
    </source>
</evidence>
<keyword evidence="4" id="KW-0109">Calcium transport</keyword>
<feature type="transmembrane region" description="Helical" evidence="13">
    <location>
        <begin position="204"/>
        <end position="224"/>
    </location>
</feature>
<dbReference type="Gene3D" id="1.20.1420.30">
    <property type="entry name" value="NCX, central ion-binding region"/>
    <property type="match status" value="1"/>
</dbReference>
<dbReference type="InterPro" id="IPR004837">
    <property type="entry name" value="NaCa_Exmemb"/>
</dbReference>
<evidence type="ECO:0000256" key="3">
    <source>
        <dbReference type="ARBA" id="ARBA00022449"/>
    </source>
</evidence>
<keyword evidence="10" id="KW-0406">Ion transport</keyword>
<dbReference type="GO" id="GO:0007154">
    <property type="term" value="P:cell communication"/>
    <property type="evidence" value="ECO:0007669"/>
    <property type="project" value="InterPro"/>
</dbReference>
<dbReference type="GO" id="GO:0012505">
    <property type="term" value="C:endomembrane system"/>
    <property type="evidence" value="ECO:0007669"/>
    <property type="project" value="UniProtKB-SubCell"/>
</dbReference>
<dbReference type="Proteomes" id="UP000887566">
    <property type="component" value="Unplaced"/>
</dbReference>
<dbReference type="GO" id="GO:0042383">
    <property type="term" value="C:sarcolemma"/>
    <property type="evidence" value="ECO:0007669"/>
    <property type="project" value="TreeGrafter"/>
</dbReference>
<evidence type="ECO:0000256" key="2">
    <source>
        <dbReference type="ARBA" id="ARBA00022448"/>
    </source>
</evidence>
<evidence type="ECO:0000256" key="8">
    <source>
        <dbReference type="ARBA" id="ARBA00022837"/>
    </source>
</evidence>
<keyword evidence="9 13" id="KW-1133">Transmembrane helix</keyword>
<keyword evidence="11 13" id="KW-0472">Membrane</keyword>
<reference evidence="16" key="1">
    <citation type="submission" date="2022-11" db="UniProtKB">
        <authorList>
            <consortium name="WormBaseParasite"/>
        </authorList>
    </citation>
    <scope>IDENTIFICATION</scope>
</reference>
<keyword evidence="15" id="KW-1185">Reference proteome</keyword>
<keyword evidence="5 13" id="KW-0812">Transmembrane</keyword>